<keyword evidence="3 6" id="KW-1133">Transmembrane helix</keyword>
<dbReference type="HOGENOM" id="CLU_008455_13_6_1"/>
<evidence type="ECO:0000256" key="5">
    <source>
        <dbReference type="SAM" id="MobiDB-lite"/>
    </source>
</evidence>
<dbReference type="OrthoDB" id="2585655at2759"/>
<dbReference type="RefSeq" id="XP_013276374.1">
    <property type="nucleotide sequence ID" value="XM_013420920.1"/>
</dbReference>
<feature type="transmembrane region" description="Helical" evidence="6">
    <location>
        <begin position="464"/>
        <end position="484"/>
    </location>
</feature>
<feature type="transmembrane region" description="Helical" evidence="6">
    <location>
        <begin position="432"/>
        <end position="452"/>
    </location>
</feature>
<gene>
    <name evidence="8" type="ORF">Z518_00317</name>
</gene>
<feature type="transmembrane region" description="Helical" evidence="6">
    <location>
        <begin position="368"/>
        <end position="390"/>
    </location>
</feature>
<comment type="subcellular location">
    <subcellularLocation>
        <location evidence="1">Membrane</location>
        <topology evidence="1">Multi-pass membrane protein</topology>
    </subcellularLocation>
</comment>
<keyword evidence="9" id="KW-1185">Reference proteome</keyword>
<evidence type="ECO:0000256" key="4">
    <source>
        <dbReference type="ARBA" id="ARBA00023136"/>
    </source>
</evidence>
<proteinExistence type="predicted"/>
<dbReference type="AlphaFoldDB" id="A0A0D2HEX4"/>
<dbReference type="GeneID" id="25288388"/>
<name>A0A0D2HEX4_9EURO</name>
<feature type="transmembrane region" description="Helical" evidence="6">
    <location>
        <begin position="12"/>
        <end position="34"/>
    </location>
</feature>
<dbReference type="GO" id="GO:0022857">
    <property type="term" value="F:transmembrane transporter activity"/>
    <property type="evidence" value="ECO:0007669"/>
    <property type="project" value="InterPro"/>
</dbReference>
<dbReference type="EMBL" id="KN847475">
    <property type="protein sequence ID" value="KIX09238.1"/>
    <property type="molecule type" value="Genomic_DNA"/>
</dbReference>
<dbReference type="InterPro" id="IPR020846">
    <property type="entry name" value="MFS_dom"/>
</dbReference>
<dbReference type="PROSITE" id="PS50850">
    <property type="entry name" value="MFS"/>
    <property type="match status" value="1"/>
</dbReference>
<keyword evidence="2 6" id="KW-0812">Transmembrane</keyword>
<reference evidence="8 9" key="1">
    <citation type="submission" date="2015-01" db="EMBL/GenBank/DDBJ databases">
        <title>The Genome Sequence of Rhinocladiella mackenzie CBS 650.93.</title>
        <authorList>
            <consortium name="The Broad Institute Genomics Platform"/>
            <person name="Cuomo C."/>
            <person name="de Hoog S."/>
            <person name="Gorbushina A."/>
            <person name="Stielow B."/>
            <person name="Teixiera M."/>
            <person name="Abouelleil A."/>
            <person name="Chapman S.B."/>
            <person name="Priest M."/>
            <person name="Young S.K."/>
            <person name="Wortman J."/>
            <person name="Nusbaum C."/>
            <person name="Birren B."/>
        </authorList>
    </citation>
    <scope>NUCLEOTIDE SEQUENCE [LARGE SCALE GENOMIC DNA]</scope>
    <source>
        <strain evidence="8 9">CBS 650.93</strain>
    </source>
</reference>
<dbReference type="InterPro" id="IPR036259">
    <property type="entry name" value="MFS_trans_sf"/>
</dbReference>
<feature type="transmembrane region" description="Helical" evidence="6">
    <location>
        <begin position="288"/>
        <end position="313"/>
    </location>
</feature>
<feature type="domain" description="Major facilitator superfamily (MFS) profile" evidence="7">
    <location>
        <begin position="19"/>
        <end position="493"/>
    </location>
</feature>
<feature type="transmembrane region" description="Helical" evidence="6">
    <location>
        <begin position="113"/>
        <end position="132"/>
    </location>
</feature>
<evidence type="ECO:0000256" key="6">
    <source>
        <dbReference type="SAM" id="Phobius"/>
    </source>
</evidence>
<evidence type="ECO:0000259" key="7">
    <source>
        <dbReference type="PROSITE" id="PS50850"/>
    </source>
</evidence>
<organism evidence="8 9">
    <name type="scientific">Rhinocladiella mackenziei CBS 650.93</name>
    <dbReference type="NCBI Taxonomy" id="1442369"/>
    <lineage>
        <taxon>Eukaryota</taxon>
        <taxon>Fungi</taxon>
        <taxon>Dikarya</taxon>
        <taxon>Ascomycota</taxon>
        <taxon>Pezizomycotina</taxon>
        <taxon>Eurotiomycetes</taxon>
        <taxon>Chaetothyriomycetidae</taxon>
        <taxon>Chaetothyriales</taxon>
        <taxon>Herpotrichiellaceae</taxon>
        <taxon>Rhinocladiella</taxon>
    </lineage>
</organism>
<dbReference type="VEuPathDB" id="FungiDB:Z518_00317"/>
<evidence type="ECO:0000313" key="8">
    <source>
        <dbReference type="EMBL" id="KIX09238.1"/>
    </source>
</evidence>
<feature type="transmembrane region" description="Helical" evidence="6">
    <location>
        <begin position="174"/>
        <end position="194"/>
    </location>
</feature>
<dbReference type="PANTHER" id="PTHR23502:SF160">
    <property type="entry name" value="MAJOR FACILITATOR SUPERFAMILY (MFS) PROFILE DOMAIN-CONTAINING PROTEIN-RELATED"/>
    <property type="match status" value="1"/>
</dbReference>
<evidence type="ECO:0000256" key="3">
    <source>
        <dbReference type="ARBA" id="ARBA00022989"/>
    </source>
</evidence>
<sequence length="506" mass="54317">MADSSWNSQQWPFWWRAIILLNVSFYNLLGNAYAAGVPPLFQLIIEDFHVSQEAASQLSTYVLLALGLSNIFALPLSALIGKRYTVVFSLAVFLASCIWSGEAGSYGSLKASRIVGGLGGGLIEALGPRIVVETFPERQLASAMVVYVGFLAAGSAVGPIVAGAVAQDLGNWRWYMRILSIAIFCNLLGAILMLPETTHEIQPNDEHIRPNKDSETPGGEPHDDKEQNDQRIESVPGVGKETVSYFRSHSLRKEYIDKSFSTQFVSLNWRTAMLLFIQPAELFLAPQVLLAILVFGLTIGWTVVTSILTASVYAAPPLLWSALSVGLLSIAPLVGIIIGLPIGGAFADILSGIARRRSGGEHNPATRLPVAILGALVSPAGCLLIGYGLKDPASEWFRVCAGWCMLSVGLTGSANVLLTYAVDCLPTRAGHIGVLINLTKNCLGFGVSYASITWMQTAGPVSQMATMAGILWGAYLLVIPMGLFSKTLMKKTSWLEARTLPVGPVH</sequence>
<evidence type="ECO:0000313" key="9">
    <source>
        <dbReference type="Proteomes" id="UP000053617"/>
    </source>
</evidence>
<dbReference type="GO" id="GO:0005886">
    <property type="term" value="C:plasma membrane"/>
    <property type="evidence" value="ECO:0007669"/>
    <property type="project" value="TreeGrafter"/>
</dbReference>
<feature type="transmembrane region" description="Helical" evidence="6">
    <location>
        <begin position="84"/>
        <end position="101"/>
    </location>
</feature>
<feature type="transmembrane region" description="Helical" evidence="6">
    <location>
        <begin position="54"/>
        <end position="72"/>
    </location>
</feature>
<feature type="transmembrane region" description="Helical" evidence="6">
    <location>
        <begin position="144"/>
        <end position="162"/>
    </location>
</feature>
<keyword evidence="4 6" id="KW-0472">Membrane</keyword>
<feature type="transmembrane region" description="Helical" evidence="6">
    <location>
        <begin position="396"/>
        <end position="420"/>
    </location>
</feature>
<feature type="compositionally biased region" description="Basic and acidic residues" evidence="5">
    <location>
        <begin position="202"/>
        <end position="232"/>
    </location>
</feature>
<feature type="region of interest" description="Disordered" evidence="5">
    <location>
        <begin position="202"/>
        <end position="233"/>
    </location>
</feature>
<dbReference type="Proteomes" id="UP000053617">
    <property type="component" value="Unassembled WGS sequence"/>
</dbReference>
<evidence type="ECO:0000256" key="1">
    <source>
        <dbReference type="ARBA" id="ARBA00004141"/>
    </source>
</evidence>
<dbReference type="InterPro" id="IPR011701">
    <property type="entry name" value="MFS"/>
</dbReference>
<dbReference type="PANTHER" id="PTHR23502">
    <property type="entry name" value="MAJOR FACILITATOR SUPERFAMILY"/>
    <property type="match status" value="1"/>
</dbReference>
<evidence type="ECO:0000256" key="2">
    <source>
        <dbReference type="ARBA" id="ARBA00022692"/>
    </source>
</evidence>
<dbReference type="Pfam" id="PF07690">
    <property type="entry name" value="MFS_1"/>
    <property type="match status" value="1"/>
</dbReference>
<feature type="transmembrane region" description="Helical" evidence="6">
    <location>
        <begin position="319"/>
        <end position="347"/>
    </location>
</feature>
<protein>
    <submittedName>
        <fullName evidence="8">Rhinocladiella mackenziei CBS 650.93 unplaced genomic scaffold supercont1.1, whole genome shotgun sequence</fullName>
    </submittedName>
</protein>
<accession>A0A0D2HEX4</accession>
<dbReference type="Gene3D" id="1.20.1250.20">
    <property type="entry name" value="MFS general substrate transporter like domains"/>
    <property type="match status" value="1"/>
</dbReference>
<dbReference type="SUPFAM" id="SSF103473">
    <property type="entry name" value="MFS general substrate transporter"/>
    <property type="match status" value="1"/>
</dbReference>